<feature type="domain" description="Recombinase" evidence="3">
    <location>
        <begin position="160"/>
        <end position="287"/>
    </location>
</feature>
<sequence>MLNDQVKSKIAAYCRVSTDKDEQIMSLQAQKEFFMEYANRNHLELVEVYADEGISGTKLKNRREFKRMMKDAERGRFSSVHVKDVSRLARNVVDFLQSIRKLKSLNVDCRFVTANMSSNDGELTLTILAAVAQEESANISKRVKFGKKRNAEKGRVPNLVYGYDKIHGEYFDLKVNPYEARIIRKMFDLYLNQGFGFFKIANFLNKEGIKTKRDCKWHPYSVGKVLSNQLYMGRVINGKSYVKDFLTGERGVNREADFFIANKPDLMIVDEYTFKKAQKIMKKRNEDFRHKKERQSNKYCFSTLIQCESCGYSFRRMYRKYTKEYIRWVCTGRNSQGKDFCNNGTTIDEAELLTAIQDYFSEMIDSQKNLMGKVIHLLKRKWSKEDFTCNTNKIQKEIVRLKRIKRKQTEMYEFEIISIEELKERVGEINRQIESYEKEMKSFKQEENIHMQIDMLVQRYCVNIKEILSSGECGNMLLKNLIEKILVSEQGNIKVKLNLFSEVDIMNICSG</sequence>
<dbReference type="InterPro" id="IPR025827">
    <property type="entry name" value="Zn_ribbon_recom_dom"/>
</dbReference>
<dbReference type="PROSITE" id="PS51736">
    <property type="entry name" value="RECOMBINASES_3"/>
    <property type="match status" value="1"/>
</dbReference>
<dbReference type="AlphaFoldDB" id="A0A9Y2AJ70"/>
<dbReference type="GO" id="GO:0000150">
    <property type="term" value="F:DNA strand exchange activity"/>
    <property type="evidence" value="ECO:0007669"/>
    <property type="project" value="InterPro"/>
</dbReference>
<dbReference type="Proteomes" id="UP001243623">
    <property type="component" value="Chromosome"/>
</dbReference>
<dbReference type="PANTHER" id="PTHR30461">
    <property type="entry name" value="DNA-INVERTASE FROM LAMBDOID PROPHAGE"/>
    <property type="match status" value="1"/>
</dbReference>
<evidence type="ECO:0000259" key="2">
    <source>
        <dbReference type="PROSITE" id="PS51736"/>
    </source>
</evidence>
<dbReference type="RefSeq" id="WP_147667056.1">
    <property type="nucleotide sequence ID" value="NZ_CP120678.1"/>
</dbReference>
<dbReference type="Gene3D" id="3.40.50.1390">
    <property type="entry name" value="Resolvase, N-terminal catalytic domain"/>
    <property type="match status" value="1"/>
</dbReference>
<organism evidence="4 5">
    <name type="scientific">Selenobaculum gibii</name>
    <dbReference type="NCBI Taxonomy" id="3054208"/>
    <lineage>
        <taxon>Bacteria</taxon>
        <taxon>Bacillati</taxon>
        <taxon>Bacillota</taxon>
        <taxon>Negativicutes</taxon>
        <taxon>Selenomonadales</taxon>
        <taxon>Selenomonadaceae</taxon>
        <taxon>Selenobaculum</taxon>
    </lineage>
</organism>
<accession>A0A9Y2AJ70</accession>
<dbReference type="KEGG" id="sgbi:P3F81_01380"/>
<evidence type="ECO:0000313" key="4">
    <source>
        <dbReference type="EMBL" id="WIW71003.1"/>
    </source>
</evidence>
<dbReference type="Gene3D" id="3.90.1750.20">
    <property type="entry name" value="Putative Large Serine Recombinase, Chain B, Domain 2"/>
    <property type="match status" value="1"/>
</dbReference>
<keyword evidence="5" id="KW-1185">Reference proteome</keyword>
<dbReference type="Pfam" id="PF00239">
    <property type="entry name" value="Resolvase"/>
    <property type="match status" value="1"/>
</dbReference>
<proteinExistence type="predicted"/>
<dbReference type="SUPFAM" id="SSF53041">
    <property type="entry name" value="Resolvase-like"/>
    <property type="match status" value="1"/>
</dbReference>
<dbReference type="Pfam" id="PF13408">
    <property type="entry name" value="Zn_ribbon_recom"/>
    <property type="match status" value="1"/>
</dbReference>
<dbReference type="SMART" id="SM00857">
    <property type="entry name" value="Resolvase"/>
    <property type="match status" value="1"/>
</dbReference>
<feature type="coiled-coil region" evidence="1">
    <location>
        <begin position="419"/>
        <end position="446"/>
    </location>
</feature>
<dbReference type="InterPro" id="IPR011109">
    <property type="entry name" value="DNA_bind_recombinase_dom"/>
</dbReference>
<dbReference type="PROSITE" id="PS51737">
    <property type="entry name" value="RECOMBINASE_DNA_BIND"/>
    <property type="match status" value="1"/>
</dbReference>
<dbReference type="InterPro" id="IPR038109">
    <property type="entry name" value="DNA_bind_recomb_sf"/>
</dbReference>
<dbReference type="GO" id="GO:0003677">
    <property type="term" value="F:DNA binding"/>
    <property type="evidence" value="ECO:0007669"/>
    <property type="project" value="InterPro"/>
</dbReference>
<reference evidence="4" key="1">
    <citation type="submission" date="2023-03" db="EMBL/GenBank/DDBJ databases">
        <title>Selenobaculum gbiensis gen. nov. sp. nov., a new bacterium isolated from the gut microbiota of IBD patient.</title>
        <authorList>
            <person name="Yeo S."/>
            <person name="Park H."/>
            <person name="Huh C.S."/>
        </authorList>
    </citation>
    <scope>NUCLEOTIDE SEQUENCE</scope>
    <source>
        <strain evidence="4">ICN-92133</strain>
    </source>
</reference>
<dbReference type="CDD" id="cd00338">
    <property type="entry name" value="Ser_Recombinase"/>
    <property type="match status" value="1"/>
</dbReference>
<feature type="domain" description="Resolvase/invertase-type recombinase catalytic" evidence="2">
    <location>
        <begin position="9"/>
        <end position="154"/>
    </location>
</feature>
<dbReference type="InterPro" id="IPR006119">
    <property type="entry name" value="Resolv_N"/>
</dbReference>
<evidence type="ECO:0000259" key="3">
    <source>
        <dbReference type="PROSITE" id="PS51737"/>
    </source>
</evidence>
<gene>
    <name evidence="4" type="ORF">P3F81_01380</name>
</gene>
<evidence type="ECO:0000313" key="5">
    <source>
        <dbReference type="Proteomes" id="UP001243623"/>
    </source>
</evidence>
<dbReference type="InterPro" id="IPR036162">
    <property type="entry name" value="Resolvase-like_N_sf"/>
</dbReference>
<evidence type="ECO:0000256" key="1">
    <source>
        <dbReference type="SAM" id="Coils"/>
    </source>
</evidence>
<name>A0A9Y2AJ70_9FIRM</name>
<dbReference type="EMBL" id="CP120678">
    <property type="protein sequence ID" value="WIW71003.1"/>
    <property type="molecule type" value="Genomic_DNA"/>
</dbReference>
<protein>
    <submittedName>
        <fullName evidence="4">Recombinase family protein</fullName>
    </submittedName>
</protein>
<dbReference type="PANTHER" id="PTHR30461:SF23">
    <property type="entry name" value="DNA RECOMBINASE-RELATED"/>
    <property type="match status" value="1"/>
</dbReference>
<keyword evidence="1" id="KW-0175">Coiled coil</keyword>
<dbReference type="Pfam" id="PF07508">
    <property type="entry name" value="Recombinase"/>
    <property type="match status" value="1"/>
</dbReference>
<dbReference type="InterPro" id="IPR050639">
    <property type="entry name" value="SSR_resolvase"/>
</dbReference>